<dbReference type="Proteomes" id="UP000070544">
    <property type="component" value="Unassembled WGS sequence"/>
</dbReference>
<dbReference type="Pfam" id="PF07004">
    <property type="entry name" value="SHIPPO-rpt"/>
    <property type="match status" value="5"/>
</dbReference>
<feature type="region of interest" description="Disordered" evidence="1">
    <location>
        <begin position="430"/>
        <end position="490"/>
    </location>
</feature>
<name>A0A139ANV2_GONPJ</name>
<dbReference type="InterPro" id="IPR010736">
    <property type="entry name" value="SHIPPO-rpt"/>
</dbReference>
<feature type="region of interest" description="Disordered" evidence="1">
    <location>
        <begin position="88"/>
        <end position="112"/>
    </location>
</feature>
<dbReference type="OrthoDB" id="429991at2759"/>
<keyword evidence="3" id="KW-1185">Reference proteome</keyword>
<sequence length="592" mass="62854">MSSGLPAIEMRPADEHQMMAEAARKQRRHSRNRTTSNFAPNSRPRTPLGSFVGDAMGEPLTALALQTPAPSSYSPTLPPLGPFFSILGKRKDDPVEGPGPKYDTRAAAESSGIVERPPKWTIAGRHALPSGLGEELGLGALTTIGDGRCSDVERASTPGPGSYSRNVPFGSDAPAVSIMYKHEDPPNDNPGPATYFPKLAVGPTPKFTFGARTREPTDARPGPTDYSPPRTPPTAPQPPSYTMADRAGPALFDNIVQYHASVPAANAYYPKLLQKGTGVTLKGRSEGPNSLFSAPKAMQGIPAPGHYNPPTPHSSPSVSLAPKYLEDTLHPPLPAPTAYAPNFYAASTLPKPPRYSLGIRRGTQMGLPANTDPADVPAPGSYSYDVRVIKKSVPKISIKGKWKVRVDATPGPGAYGTVPPKWQDELAAMREERRRRAKEAKERAAVGGAQAAAEREKEEGETDGQAQENTESGEGSSRAESIVGEMKKQDVGYRELQINEIREETPGPAAYVPATPPSKTGASPAFTLGGRLENTGMFAHKSDTPSPNAYDPLTAQAALSNVAGSPTVTLKGRPSPYRIVNSRQLKVADVGA</sequence>
<evidence type="ECO:0000313" key="2">
    <source>
        <dbReference type="EMBL" id="KXS18416.1"/>
    </source>
</evidence>
<evidence type="ECO:0000256" key="1">
    <source>
        <dbReference type="SAM" id="MobiDB-lite"/>
    </source>
</evidence>
<accession>A0A139ANV2</accession>
<feature type="compositionally biased region" description="Basic and acidic residues" evidence="1">
    <location>
        <begin position="11"/>
        <end position="24"/>
    </location>
</feature>
<dbReference type="OMA" id="ARNECAP"/>
<dbReference type="PANTHER" id="PTHR21580">
    <property type="entry name" value="SHIPPO-1-RELATED"/>
    <property type="match status" value="1"/>
</dbReference>
<evidence type="ECO:0000313" key="3">
    <source>
        <dbReference type="Proteomes" id="UP000070544"/>
    </source>
</evidence>
<dbReference type="AlphaFoldDB" id="A0A139ANV2"/>
<dbReference type="InterPro" id="IPR051291">
    <property type="entry name" value="CIMAP"/>
</dbReference>
<feature type="compositionally biased region" description="Basic and acidic residues" evidence="1">
    <location>
        <begin position="430"/>
        <end position="444"/>
    </location>
</feature>
<feature type="compositionally biased region" description="Polar residues" evidence="1">
    <location>
        <begin position="33"/>
        <end position="44"/>
    </location>
</feature>
<proteinExistence type="predicted"/>
<gene>
    <name evidence="2" type="ORF">M427DRAFT_67831</name>
</gene>
<protein>
    <submittedName>
        <fullName evidence="2">Uncharacterized protein</fullName>
    </submittedName>
</protein>
<organism evidence="2 3">
    <name type="scientific">Gonapodya prolifera (strain JEL478)</name>
    <name type="common">Monoblepharis prolifera</name>
    <dbReference type="NCBI Taxonomy" id="1344416"/>
    <lineage>
        <taxon>Eukaryota</taxon>
        <taxon>Fungi</taxon>
        <taxon>Fungi incertae sedis</taxon>
        <taxon>Chytridiomycota</taxon>
        <taxon>Chytridiomycota incertae sedis</taxon>
        <taxon>Monoblepharidomycetes</taxon>
        <taxon>Monoblepharidales</taxon>
        <taxon>Gonapodyaceae</taxon>
        <taxon>Gonapodya</taxon>
    </lineage>
</organism>
<dbReference type="PANTHER" id="PTHR21580:SF28">
    <property type="entry name" value="BOREALIN N-TERMINAL DOMAIN-CONTAINING PROTEIN-RELATED"/>
    <property type="match status" value="1"/>
</dbReference>
<feature type="region of interest" description="Disordered" evidence="1">
    <location>
        <begin position="205"/>
        <end position="246"/>
    </location>
</feature>
<feature type="compositionally biased region" description="Polar residues" evidence="1">
    <location>
        <begin position="464"/>
        <end position="479"/>
    </location>
</feature>
<feature type="region of interest" description="Disordered" evidence="1">
    <location>
        <begin position="1"/>
        <end position="54"/>
    </location>
</feature>
<dbReference type="EMBL" id="KQ965742">
    <property type="protein sequence ID" value="KXS18416.1"/>
    <property type="molecule type" value="Genomic_DNA"/>
</dbReference>
<reference evidence="2 3" key="1">
    <citation type="journal article" date="2015" name="Genome Biol. Evol.">
        <title>Phylogenomic analyses indicate that early fungi evolved digesting cell walls of algal ancestors of land plants.</title>
        <authorList>
            <person name="Chang Y."/>
            <person name="Wang S."/>
            <person name="Sekimoto S."/>
            <person name="Aerts A.L."/>
            <person name="Choi C."/>
            <person name="Clum A."/>
            <person name="LaButti K.M."/>
            <person name="Lindquist E.A."/>
            <person name="Yee Ngan C."/>
            <person name="Ohm R.A."/>
            <person name="Salamov A.A."/>
            <person name="Grigoriev I.V."/>
            <person name="Spatafora J.W."/>
            <person name="Berbee M.L."/>
        </authorList>
    </citation>
    <scope>NUCLEOTIDE SEQUENCE [LARGE SCALE GENOMIC DNA]</scope>
    <source>
        <strain evidence="2 3">JEL478</strain>
    </source>
</reference>
<feature type="compositionally biased region" description="Pro residues" evidence="1">
    <location>
        <begin position="229"/>
        <end position="239"/>
    </location>
</feature>